<evidence type="ECO:0000313" key="2">
    <source>
        <dbReference type="EMBL" id="GAI30597.1"/>
    </source>
</evidence>
<proteinExistence type="predicted"/>
<gene>
    <name evidence="2" type="ORF">S06H3_30674</name>
</gene>
<comment type="caution">
    <text evidence="2">The sequence shown here is derived from an EMBL/GenBank/DDBJ whole genome shotgun (WGS) entry which is preliminary data.</text>
</comment>
<name>X1MG29_9ZZZZ</name>
<sequence>LLFCVFDFEESFSLGPNERKNFDVQLNKEDFKKLMAGFYTLKAEVSVGDEKADVEGTIKFVEKDIVTITKKEYGFVISTRIIKKVNEGNVLASSETVIKKNIISRLFTSFNTEPDYVDREGLTVYYTWNRQVKPGETLEIIIRTNWLFPFLIILLIVAIVILAKKYSWNNVILKKKVSFVRAKGGEFALKVSIFVHAKKYVEKINIIDRLPALVKIYERFGGDKPVRINEKTRRIEWQFEKLEAGEIRILSYIIYSKIGKFLD</sequence>
<keyword evidence="1" id="KW-0472">Membrane</keyword>
<keyword evidence="1" id="KW-0812">Transmembrane</keyword>
<dbReference type="AlphaFoldDB" id="X1MG29"/>
<evidence type="ECO:0000256" key="1">
    <source>
        <dbReference type="SAM" id="Phobius"/>
    </source>
</evidence>
<feature type="transmembrane region" description="Helical" evidence="1">
    <location>
        <begin position="146"/>
        <end position="166"/>
    </location>
</feature>
<organism evidence="2">
    <name type="scientific">marine sediment metagenome</name>
    <dbReference type="NCBI Taxonomy" id="412755"/>
    <lineage>
        <taxon>unclassified sequences</taxon>
        <taxon>metagenomes</taxon>
        <taxon>ecological metagenomes</taxon>
    </lineage>
</organism>
<keyword evidence="1" id="KW-1133">Transmembrane helix</keyword>
<dbReference type="EMBL" id="BARV01018088">
    <property type="protein sequence ID" value="GAI30597.1"/>
    <property type="molecule type" value="Genomic_DNA"/>
</dbReference>
<reference evidence="2" key="1">
    <citation type="journal article" date="2014" name="Front. Microbiol.">
        <title>High frequency of phylogenetically diverse reductive dehalogenase-homologous genes in deep subseafloor sedimentary metagenomes.</title>
        <authorList>
            <person name="Kawai M."/>
            <person name="Futagami T."/>
            <person name="Toyoda A."/>
            <person name="Takaki Y."/>
            <person name="Nishi S."/>
            <person name="Hori S."/>
            <person name="Arai W."/>
            <person name="Tsubouchi T."/>
            <person name="Morono Y."/>
            <person name="Uchiyama I."/>
            <person name="Ito T."/>
            <person name="Fujiyama A."/>
            <person name="Inagaki F."/>
            <person name="Takami H."/>
        </authorList>
    </citation>
    <scope>NUCLEOTIDE SEQUENCE</scope>
    <source>
        <strain evidence="2">Expedition CK06-06</strain>
    </source>
</reference>
<accession>X1MG29</accession>
<protein>
    <submittedName>
        <fullName evidence="2">Uncharacterized protein</fullName>
    </submittedName>
</protein>
<feature type="non-terminal residue" evidence="2">
    <location>
        <position position="1"/>
    </location>
</feature>